<dbReference type="CDD" id="cd07041">
    <property type="entry name" value="STAS_RsbR_RsbS_like"/>
    <property type="match status" value="1"/>
</dbReference>
<dbReference type="STRING" id="1367477.N288_25620"/>
<evidence type="ECO:0000313" key="3">
    <source>
        <dbReference type="EMBL" id="AGX06954.1"/>
    </source>
</evidence>
<reference evidence="3 4" key="1">
    <citation type="submission" date="2013-07" db="EMBL/GenBank/DDBJ databases">
        <title>Complete genome sequence of Bacillus infantis NRRL B-14911 that has potential to induce cardiac disease by antigenic mimicry.</title>
        <authorList>
            <person name="Massilamany C."/>
            <person name="Smith T.P.L."/>
            <person name="Loy J.D."/>
            <person name="Barletta R."/>
            <person name="Reddy J."/>
        </authorList>
    </citation>
    <scope>NUCLEOTIDE SEQUENCE [LARGE SCALE GENOMIC DNA]</scope>
    <source>
        <strain evidence="3 4">NRRL B-14911</strain>
    </source>
</reference>
<proteinExistence type="predicted"/>
<dbReference type="RefSeq" id="WP_022544616.1">
    <property type="nucleotide sequence ID" value="NC_022524.1"/>
</dbReference>
<evidence type="ECO:0000313" key="4">
    <source>
        <dbReference type="Proteomes" id="UP000017805"/>
    </source>
</evidence>
<dbReference type="SUPFAM" id="SSF52091">
    <property type="entry name" value="SpoIIaa-like"/>
    <property type="match status" value="1"/>
</dbReference>
<sequence length="274" mass="31127">MSIKRILKDELVQFINNHGEEFENKLLSEAVNVSGKINEILNKGNIDLLKNARKLIYFIVDHNESDLIAFAQEEGVAWAGHSLTLSLKLEWVQAIRRTTWHIIGSLNEERDEKIPASDFFELEKAVNDQIDQFLNNFFLSYSKYKDTMLLKQRETVEHLSVPIIPVSETVSVLPLIGSMDTYRVEIIEEKVLNEIAATRIQTLVIDLSGIAMMEKDVMDDFEKVLAGVGMMGSKAILTGLRPDLVKKMVRAGIRFEKDAETKGTLQETLKAYLK</sequence>
<dbReference type="PATRIC" id="fig|1367477.3.peg.5115"/>
<dbReference type="AlphaFoldDB" id="U5LGG3"/>
<dbReference type="InterPro" id="IPR002645">
    <property type="entry name" value="STAS_dom"/>
</dbReference>
<dbReference type="EMBL" id="CP006643">
    <property type="protein sequence ID" value="AGX06954.1"/>
    <property type="molecule type" value="Genomic_DNA"/>
</dbReference>
<dbReference type="Proteomes" id="UP000017805">
    <property type="component" value="Chromosome"/>
</dbReference>
<dbReference type="InterPro" id="IPR036513">
    <property type="entry name" value="STAS_dom_sf"/>
</dbReference>
<gene>
    <name evidence="3" type="ORF">N288_25620</name>
</gene>
<keyword evidence="4" id="KW-1185">Reference proteome</keyword>
<dbReference type="KEGG" id="bif:N288_25620"/>
<organism evidence="3 4">
    <name type="scientific">Bacillus infantis NRRL B-14911</name>
    <dbReference type="NCBI Taxonomy" id="1367477"/>
    <lineage>
        <taxon>Bacteria</taxon>
        <taxon>Bacillati</taxon>
        <taxon>Bacillota</taxon>
        <taxon>Bacilli</taxon>
        <taxon>Bacillales</taxon>
        <taxon>Bacillaceae</taxon>
        <taxon>Bacillus</taxon>
    </lineage>
</organism>
<dbReference type="PANTHER" id="PTHR33745:SF3">
    <property type="entry name" value="RSBT CO-ANTAGONIST PROTEIN RSBRC"/>
    <property type="match status" value="1"/>
</dbReference>
<feature type="domain" description="STAS" evidence="2">
    <location>
        <begin position="160"/>
        <end position="272"/>
    </location>
</feature>
<keyword evidence="1" id="KW-0597">Phosphoprotein</keyword>
<accession>U5LGG3</accession>
<dbReference type="HOGENOM" id="CLU_1015093_0_0_9"/>
<name>U5LGG3_9BACI</name>
<dbReference type="Gene3D" id="3.30.750.24">
    <property type="entry name" value="STAS domain"/>
    <property type="match status" value="1"/>
</dbReference>
<dbReference type="Pfam" id="PF01740">
    <property type="entry name" value="STAS"/>
    <property type="match status" value="1"/>
</dbReference>
<dbReference type="PROSITE" id="PS50801">
    <property type="entry name" value="STAS"/>
    <property type="match status" value="1"/>
</dbReference>
<protein>
    <submittedName>
        <fullName evidence="3">Anti-sigma factor antagonist</fullName>
    </submittedName>
</protein>
<evidence type="ECO:0000259" key="2">
    <source>
        <dbReference type="PROSITE" id="PS50801"/>
    </source>
</evidence>
<dbReference type="InterPro" id="IPR051932">
    <property type="entry name" value="Bact_StressResp_Reg"/>
</dbReference>
<evidence type="ECO:0000256" key="1">
    <source>
        <dbReference type="ARBA" id="ARBA00022553"/>
    </source>
</evidence>
<dbReference type="PANTHER" id="PTHR33745">
    <property type="entry name" value="RSBT ANTAGONIST PROTEIN RSBS-RELATED"/>
    <property type="match status" value="1"/>
</dbReference>